<name>A0A1F4UHK3_UNCKA</name>
<evidence type="ECO:0000259" key="8">
    <source>
        <dbReference type="Pfam" id="PF21694"/>
    </source>
</evidence>
<dbReference type="Pfam" id="PF21694">
    <property type="entry name" value="DNA_pol3_delta_C"/>
    <property type="match status" value="1"/>
</dbReference>
<reference evidence="9 10" key="1">
    <citation type="journal article" date="2016" name="Nat. Commun.">
        <title>Thousands of microbial genomes shed light on interconnected biogeochemical processes in an aquifer system.</title>
        <authorList>
            <person name="Anantharaman K."/>
            <person name="Brown C.T."/>
            <person name="Hug L.A."/>
            <person name="Sharon I."/>
            <person name="Castelle C.J."/>
            <person name="Probst A.J."/>
            <person name="Thomas B.C."/>
            <person name="Singh A."/>
            <person name="Wilkins M.J."/>
            <person name="Karaoz U."/>
            <person name="Brodie E.L."/>
            <person name="Williams K.H."/>
            <person name="Hubbard S.S."/>
            <person name="Banfield J.F."/>
        </authorList>
    </citation>
    <scope>NUCLEOTIDE SEQUENCE [LARGE SCALE GENOMIC DNA]</scope>
</reference>
<proteinExistence type="inferred from homology"/>
<evidence type="ECO:0000256" key="7">
    <source>
        <dbReference type="ARBA" id="ARBA00049244"/>
    </source>
</evidence>
<gene>
    <name evidence="9" type="ORF">A2V54_03335</name>
</gene>
<dbReference type="GO" id="GO:0009360">
    <property type="term" value="C:DNA polymerase III complex"/>
    <property type="evidence" value="ECO:0007669"/>
    <property type="project" value="TreeGrafter"/>
</dbReference>
<organism evidence="9 10">
    <name type="scientific">candidate division WWE3 bacterium RBG_19FT_COMBO_53_11</name>
    <dbReference type="NCBI Taxonomy" id="1802613"/>
    <lineage>
        <taxon>Bacteria</taxon>
        <taxon>Katanobacteria</taxon>
    </lineage>
</organism>
<dbReference type="GO" id="GO:0006261">
    <property type="term" value="P:DNA-templated DNA replication"/>
    <property type="evidence" value="ECO:0007669"/>
    <property type="project" value="TreeGrafter"/>
</dbReference>
<evidence type="ECO:0000256" key="5">
    <source>
        <dbReference type="ARBA" id="ARBA00022932"/>
    </source>
</evidence>
<sequence>MIFVFHGEGQPALRENFLRFKQRYASTSFWEGEVEELAHRLSSLSLFEKQDQRQLVAWEDPPLKELAKPRLAEWGKGEQDLALIFPHRLSAGDLERFSDAKIFSFVPQIPKDVFPLLDALVSRNRKAALLHVHRLLGEGKDLDFILKMIVWQLRALVRVKSGAVRGINPYVVKKLQKYAGAWDLEKLRRALSAVLEEDLRRKQGKKRPLDLLINRIIR</sequence>
<dbReference type="GO" id="GO:0003677">
    <property type="term" value="F:DNA binding"/>
    <property type="evidence" value="ECO:0007669"/>
    <property type="project" value="InterPro"/>
</dbReference>
<keyword evidence="4" id="KW-0235">DNA replication</keyword>
<evidence type="ECO:0000256" key="1">
    <source>
        <dbReference type="ARBA" id="ARBA00012417"/>
    </source>
</evidence>
<dbReference type="InterPro" id="IPR048466">
    <property type="entry name" value="DNA_pol3_delta-like_C"/>
</dbReference>
<evidence type="ECO:0000256" key="3">
    <source>
        <dbReference type="ARBA" id="ARBA00022695"/>
    </source>
</evidence>
<evidence type="ECO:0000256" key="2">
    <source>
        <dbReference type="ARBA" id="ARBA00022679"/>
    </source>
</evidence>
<dbReference type="PANTHER" id="PTHR34388:SF1">
    <property type="entry name" value="DNA POLYMERASE III SUBUNIT DELTA"/>
    <property type="match status" value="1"/>
</dbReference>
<feature type="domain" description="DNA polymerase III delta subunit-like C-terminal" evidence="8">
    <location>
        <begin position="112"/>
        <end position="207"/>
    </location>
</feature>
<evidence type="ECO:0000256" key="6">
    <source>
        <dbReference type="ARBA" id="ARBA00034754"/>
    </source>
</evidence>
<dbReference type="Gene3D" id="1.20.272.10">
    <property type="match status" value="1"/>
</dbReference>
<dbReference type="EC" id="2.7.7.7" evidence="1"/>
<evidence type="ECO:0000313" key="9">
    <source>
        <dbReference type="EMBL" id="OGC44382.1"/>
    </source>
</evidence>
<keyword evidence="5" id="KW-0239">DNA-directed DNA polymerase</keyword>
<dbReference type="SUPFAM" id="SSF48019">
    <property type="entry name" value="post-AAA+ oligomerization domain-like"/>
    <property type="match status" value="1"/>
</dbReference>
<dbReference type="EMBL" id="MEUW01000021">
    <property type="protein sequence ID" value="OGC44382.1"/>
    <property type="molecule type" value="Genomic_DNA"/>
</dbReference>
<dbReference type="STRING" id="1802613.A2V54_03335"/>
<dbReference type="InterPro" id="IPR008921">
    <property type="entry name" value="DNA_pol3_clamp-load_cplx_C"/>
</dbReference>
<dbReference type="Proteomes" id="UP000176583">
    <property type="component" value="Unassembled WGS sequence"/>
</dbReference>
<comment type="catalytic activity">
    <reaction evidence="7">
        <text>DNA(n) + a 2'-deoxyribonucleoside 5'-triphosphate = DNA(n+1) + diphosphate</text>
        <dbReference type="Rhea" id="RHEA:22508"/>
        <dbReference type="Rhea" id="RHEA-COMP:17339"/>
        <dbReference type="Rhea" id="RHEA-COMP:17340"/>
        <dbReference type="ChEBI" id="CHEBI:33019"/>
        <dbReference type="ChEBI" id="CHEBI:61560"/>
        <dbReference type="ChEBI" id="CHEBI:173112"/>
        <dbReference type="EC" id="2.7.7.7"/>
    </reaction>
</comment>
<dbReference type="AlphaFoldDB" id="A0A1F4UHK3"/>
<keyword evidence="3" id="KW-0548">Nucleotidyltransferase</keyword>
<evidence type="ECO:0000256" key="4">
    <source>
        <dbReference type="ARBA" id="ARBA00022705"/>
    </source>
</evidence>
<comment type="similarity">
    <text evidence="6">Belongs to the DNA polymerase HolA subunit family.</text>
</comment>
<dbReference type="PANTHER" id="PTHR34388">
    <property type="entry name" value="DNA POLYMERASE III SUBUNIT DELTA"/>
    <property type="match status" value="1"/>
</dbReference>
<keyword evidence="2" id="KW-0808">Transferase</keyword>
<protein>
    <recommendedName>
        <fullName evidence="1">DNA-directed DNA polymerase</fullName>
        <ecNumber evidence="1">2.7.7.7</ecNumber>
    </recommendedName>
</protein>
<accession>A0A1F4UHK3</accession>
<comment type="caution">
    <text evidence="9">The sequence shown here is derived from an EMBL/GenBank/DDBJ whole genome shotgun (WGS) entry which is preliminary data.</text>
</comment>
<dbReference type="InterPro" id="IPR005790">
    <property type="entry name" value="DNA_polIII_delta"/>
</dbReference>
<dbReference type="GO" id="GO:0003887">
    <property type="term" value="F:DNA-directed DNA polymerase activity"/>
    <property type="evidence" value="ECO:0007669"/>
    <property type="project" value="UniProtKB-KW"/>
</dbReference>
<evidence type="ECO:0000313" key="10">
    <source>
        <dbReference type="Proteomes" id="UP000176583"/>
    </source>
</evidence>